<dbReference type="InterPro" id="IPR029058">
    <property type="entry name" value="AB_hydrolase_fold"/>
</dbReference>
<dbReference type="SUPFAM" id="SSF53474">
    <property type="entry name" value="alpha/beta-Hydrolases"/>
    <property type="match status" value="1"/>
</dbReference>
<feature type="domain" description="AB hydrolase-1" evidence="1">
    <location>
        <begin position="70"/>
        <end position="330"/>
    </location>
</feature>
<dbReference type="Gramene" id="MELO3C004735.2.1">
    <property type="protein sequence ID" value="MELO3C004735.2.1"/>
    <property type="gene ID" value="MELO3C004735.2"/>
</dbReference>
<reference evidence="2" key="1">
    <citation type="submission" date="2023-03" db="UniProtKB">
        <authorList>
            <consortium name="EnsemblPlants"/>
        </authorList>
    </citation>
    <scope>IDENTIFICATION</scope>
</reference>
<dbReference type="EnsemblPlants" id="MELO3C004735.2.1">
    <property type="protein sequence ID" value="MELO3C004735.2.1"/>
    <property type="gene ID" value="MELO3C004735.2"/>
</dbReference>
<evidence type="ECO:0000259" key="1">
    <source>
        <dbReference type="Pfam" id="PF12697"/>
    </source>
</evidence>
<organism evidence="2">
    <name type="scientific">Cucumis melo</name>
    <name type="common">Muskmelon</name>
    <dbReference type="NCBI Taxonomy" id="3656"/>
    <lineage>
        <taxon>Eukaryota</taxon>
        <taxon>Viridiplantae</taxon>
        <taxon>Streptophyta</taxon>
        <taxon>Embryophyta</taxon>
        <taxon>Tracheophyta</taxon>
        <taxon>Spermatophyta</taxon>
        <taxon>Magnoliopsida</taxon>
        <taxon>eudicotyledons</taxon>
        <taxon>Gunneridae</taxon>
        <taxon>Pentapetalae</taxon>
        <taxon>rosids</taxon>
        <taxon>fabids</taxon>
        <taxon>Cucurbitales</taxon>
        <taxon>Cucurbitaceae</taxon>
        <taxon>Benincaseae</taxon>
        <taxon>Cucumis</taxon>
    </lineage>
</organism>
<accession>A0A9I9CJZ9</accession>
<dbReference type="FunFam" id="3.40.50.1820:FF:000270">
    <property type="entry name" value="Alpha/beta-Hydrolases superfamily protein"/>
    <property type="match status" value="1"/>
</dbReference>
<sequence>MTNSGEAIGVSLFVVGIVGWVYKSLKPPAPKICGTPNGPPITSPRIKLNDGRHLAYKEVGVPKEKAKYKVILCHGYDTSKHMHLALSQEFMEELNVYILLYDRAGYGESDPYPSRSVKSEAFDIQELADQLELGNQFYVLGASLGTYPVWSCLKYIPHRLLGACLVVPFVNYWWHATPSALAKRSFEQLPKSFQLTFGIAHHTPWLYYWWTKQKWFPSMMDEGMFTDSDFELFMGVMNTLDNRPEKRRQQGEHESLHRDLFVSFGNWDFDPIEMANPFTHCNSNKSCVQMWQGSADRVVPVELNRFLARKLPWIEYHEIPNAGHMLFHDHRSLEAIMRALLPP</sequence>
<protein>
    <recommendedName>
        <fullName evidence="1">AB hydrolase-1 domain-containing protein</fullName>
    </recommendedName>
</protein>
<evidence type="ECO:0000313" key="2">
    <source>
        <dbReference type="EnsemblPlants" id="MELO3C004735.2.1"/>
    </source>
</evidence>
<name>A0A9I9CJZ9_CUCME</name>
<dbReference type="Gene3D" id="3.40.50.1820">
    <property type="entry name" value="alpha/beta hydrolase"/>
    <property type="match status" value="1"/>
</dbReference>
<dbReference type="PANTHER" id="PTHR45763">
    <property type="entry name" value="HYDROLASE, ALPHA/BETA FOLD FAMILY PROTEIN, EXPRESSED-RELATED"/>
    <property type="match status" value="1"/>
</dbReference>
<dbReference type="Pfam" id="PF12697">
    <property type="entry name" value="Abhydrolase_6"/>
    <property type="match status" value="1"/>
</dbReference>
<dbReference type="PANTHER" id="PTHR45763:SF21">
    <property type="entry name" value="ALPHA_BETA-HYDROLASES SUPERFAMILY PROTEIN"/>
    <property type="match status" value="1"/>
</dbReference>
<proteinExistence type="predicted"/>
<dbReference type="InterPro" id="IPR000073">
    <property type="entry name" value="AB_hydrolase_1"/>
</dbReference>
<dbReference type="AlphaFoldDB" id="A0A9I9CJZ9"/>